<reference evidence="5" key="1">
    <citation type="journal article" date="2019" name="Int. J. Syst. Evol. Microbiol.">
        <title>The Global Catalogue of Microorganisms (GCM) 10K type strain sequencing project: providing services to taxonomists for standard genome sequencing and annotation.</title>
        <authorList>
            <consortium name="The Broad Institute Genomics Platform"/>
            <consortium name="The Broad Institute Genome Sequencing Center for Infectious Disease"/>
            <person name="Wu L."/>
            <person name="Ma J."/>
        </authorList>
    </citation>
    <scope>NUCLEOTIDE SEQUENCE [LARGE SCALE GENOMIC DNA]</scope>
    <source>
        <strain evidence="5">JCM 17137</strain>
    </source>
</reference>
<keyword evidence="5" id="KW-1185">Reference proteome</keyword>
<dbReference type="SUPFAM" id="SSF46689">
    <property type="entry name" value="Homeodomain-like"/>
    <property type="match status" value="1"/>
</dbReference>
<dbReference type="Gene3D" id="1.10.357.10">
    <property type="entry name" value="Tetracycline Repressor, domain 2"/>
    <property type="match status" value="1"/>
</dbReference>
<proteinExistence type="predicted"/>
<dbReference type="RefSeq" id="WP_344973719.1">
    <property type="nucleotide sequence ID" value="NZ_BAABDD010000020.1"/>
</dbReference>
<keyword evidence="1 2" id="KW-0238">DNA-binding</keyword>
<dbReference type="Proteomes" id="UP001500908">
    <property type="component" value="Unassembled WGS sequence"/>
</dbReference>
<dbReference type="EMBL" id="BAABDD010000020">
    <property type="protein sequence ID" value="GAA3754827.1"/>
    <property type="molecule type" value="Genomic_DNA"/>
</dbReference>
<feature type="domain" description="HTH tetR-type" evidence="3">
    <location>
        <begin position="20"/>
        <end position="81"/>
    </location>
</feature>
<evidence type="ECO:0000256" key="1">
    <source>
        <dbReference type="ARBA" id="ARBA00023125"/>
    </source>
</evidence>
<sequence length="215" mass="23399">MAEETSLRVYGGVEGDERQAERRMQLIEAGLDILGSDSGDASLTVRGVCKQAGLATRYFYESFAGRDALAIAVYDHVIEEMATTTLAAVTAAPAEARAKIRAGLENIARTIAADPRRGRLLFSVALTNSLLLHRRVHSSRLFAGLLGDQAKAFYGISEETDIEPTTQFIVGGLSQTFTAWLDGTLELDQRRLVDRCTEIFLAISELRPAPSGRSH</sequence>
<dbReference type="InterPro" id="IPR009057">
    <property type="entry name" value="Homeodomain-like_sf"/>
</dbReference>
<feature type="DNA-binding region" description="H-T-H motif" evidence="2">
    <location>
        <begin position="44"/>
        <end position="63"/>
    </location>
</feature>
<accession>A0ABP7G6A0</accession>
<evidence type="ECO:0000313" key="4">
    <source>
        <dbReference type="EMBL" id="GAA3754827.1"/>
    </source>
</evidence>
<gene>
    <name evidence="4" type="ORF">GCM10022402_36880</name>
</gene>
<organism evidence="4 5">
    <name type="scientific">Salinactinospora qingdaonensis</name>
    <dbReference type="NCBI Taxonomy" id="702744"/>
    <lineage>
        <taxon>Bacteria</taxon>
        <taxon>Bacillati</taxon>
        <taxon>Actinomycetota</taxon>
        <taxon>Actinomycetes</taxon>
        <taxon>Streptosporangiales</taxon>
        <taxon>Nocardiopsidaceae</taxon>
        <taxon>Salinactinospora</taxon>
    </lineage>
</organism>
<comment type="caution">
    <text evidence="4">The sequence shown here is derived from an EMBL/GenBank/DDBJ whole genome shotgun (WGS) entry which is preliminary data.</text>
</comment>
<evidence type="ECO:0000313" key="5">
    <source>
        <dbReference type="Proteomes" id="UP001500908"/>
    </source>
</evidence>
<evidence type="ECO:0000259" key="3">
    <source>
        <dbReference type="PROSITE" id="PS50977"/>
    </source>
</evidence>
<protein>
    <submittedName>
        <fullName evidence="4">TetR/AcrR family transcriptional regulator</fullName>
    </submittedName>
</protein>
<evidence type="ECO:0000256" key="2">
    <source>
        <dbReference type="PROSITE-ProRule" id="PRU00335"/>
    </source>
</evidence>
<dbReference type="InterPro" id="IPR001647">
    <property type="entry name" value="HTH_TetR"/>
</dbReference>
<dbReference type="PROSITE" id="PS50977">
    <property type="entry name" value="HTH_TETR_2"/>
    <property type="match status" value="1"/>
</dbReference>
<name>A0ABP7G6A0_9ACTN</name>